<keyword evidence="10" id="KW-1039">Host endosome</keyword>
<name>A0A166FK53_9PAPI</name>
<dbReference type="GO" id="GO:0042025">
    <property type="term" value="C:host cell nucleus"/>
    <property type="evidence" value="ECO:0007669"/>
    <property type="project" value="UniProtKB-SubCell"/>
</dbReference>
<keyword evidence="5 15" id="KW-0945">Host-virus interaction</keyword>
<sequence>MEAKTRRKRAAPDQLYRHCLQGGDCIPDVQNKYEQKTWADVLLKIFGSLLYFGNLGIGTGRGSGGSLGYRPLGTTRVGEVAPITPARPSILIDAVGPTDVVPIDASTPAIVPLAEGTLDTGFIAPDAGPGVGVEELELYTINDPTTDVGGVQPTPTVVSTEEGAVAIIDAQPVPERPVQVFYDPNPVTDSSVNIFPAYPTTSTDVSIFVDSFSSDVIGGFDEIPLQRLDFSELDIEDIPAASTPVQKVEAALSRAKSLYSRYFKQVPVRSSRFLTQPSSLVQFEFENPAFESEISIQVERDLAQVTAAPDAEFADVITLHRPQLSSVEGTVRVSRLGETGTMSTRSGLIIGQRVHFYHDLSEIQPAENIEMAILGEHSGLNTVVDDILSSTVVDPTNATNIQYPEDAILDDLDEDFTNTHLVVTNTAENEESDLVPTIVLRNSSTTVTADINNGVYVSYPNTLNNVFTPQIISPASILPQYVIETFHDFFLTPDLYPRKRRRIDFF</sequence>
<evidence type="ECO:0000256" key="13">
    <source>
        <dbReference type="ARBA" id="ARBA00023157"/>
    </source>
</evidence>
<dbReference type="Proteomes" id="UP000153518">
    <property type="component" value="Segment"/>
</dbReference>
<comment type="caution">
    <text evidence="15">Lacks conserved residue(s) required for the propagation of feature annotation.</text>
</comment>
<dbReference type="HAMAP" id="MF_04003">
    <property type="entry name" value="PPV_L2"/>
    <property type="match status" value="1"/>
</dbReference>
<accession>A0A166FK53</accession>
<evidence type="ECO:0000256" key="3">
    <source>
        <dbReference type="ARBA" id="ARBA00022561"/>
    </source>
</evidence>
<gene>
    <name evidence="15" type="primary">L2</name>
</gene>
<keyword evidence="9 15" id="KW-1177">Microtubular inwards viral transport</keyword>
<evidence type="ECO:0000256" key="6">
    <source>
        <dbReference type="ARBA" id="ARBA00022812"/>
    </source>
</evidence>
<keyword evidence="4 15" id="KW-1048">Host nucleus</keyword>
<keyword evidence="2 15" id="KW-0597">Phosphoprotein</keyword>
<reference evidence="16 17" key="1">
    <citation type="journal article" date="2016" name="Infect. Genet. Evol.">
        <title>Characterization of novel human papillomavirus types 157, 158 and 205 from healthy skin and recombination analysis in genus ?-Papillomavirus.</title>
        <authorList>
            <person name="Bolatti E.M."/>
            <person name="Chouhy D."/>
            <person name="Casal P.E."/>
            <person name="Perez G.R."/>
            <person name="Stella E.J."/>
            <person name="Sanchez A."/>
            <person name="Gorosito M."/>
            <person name="Bussy R.F."/>
            <person name="Giri A.A."/>
        </authorList>
    </citation>
    <scope>NUCLEOTIDE SEQUENCE [LARGE SCALE GENOMIC DNA]</scope>
    <source>
        <strain evidence="16">GC08</strain>
    </source>
</reference>
<evidence type="ECO:0000256" key="8">
    <source>
        <dbReference type="ARBA" id="ARBA00022921"/>
    </source>
</evidence>
<evidence type="ECO:0000256" key="11">
    <source>
        <dbReference type="ARBA" id="ARBA00023120"/>
    </source>
</evidence>
<organism evidence="16 17">
    <name type="scientific">Human papillomavirus 157</name>
    <dbReference type="NCBI Taxonomy" id="2259331"/>
    <lineage>
        <taxon>Viruses</taxon>
        <taxon>Monodnaviria</taxon>
        <taxon>Shotokuvirae</taxon>
        <taxon>Cossaviricota</taxon>
        <taxon>Papovaviricetes</taxon>
        <taxon>Zurhausenvirales</taxon>
        <taxon>Papillomaviridae</taxon>
        <taxon>Firstpapillomavirinae</taxon>
        <taxon>Gammapapillomavirus</taxon>
        <taxon>Gammapapillomavirus 12</taxon>
    </lineage>
</organism>
<evidence type="ECO:0000256" key="7">
    <source>
        <dbReference type="ARBA" id="ARBA00022844"/>
    </source>
</evidence>
<dbReference type="GO" id="GO:0003677">
    <property type="term" value="F:DNA binding"/>
    <property type="evidence" value="ECO:0007669"/>
    <property type="project" value="UniProtKB-UniRule"/>
</dbReference>
<keyword evidence="8 15" id="KW-0426">Late protein</keyword>
<evidence type="ECO:0000313" key="17">
    <source>
        <dbReference type="Proteomes" id="UP000153518"/>
    </source>
</evidence>
<comment type="function">
    <text evidence="15">Minor protein of the capsid that localizes along the inner surface of the virion, within the central cavities beneath the L1 pentamers. Plays a role in capsid stabilization through interaction with the major capsid protein L1. Once the virion enters the host cell, L2 escorts the genomic DNA into the nucleus by promoting escape from the endosomal compartments and traffic through the host Golgi network. Mechanistically, the C-terminus of L2 possesses a cell-penetrating peptide that protudes from the host endosome, interacts with host cytoplasmic retromer cargo and thereby mediates the capsid delivery to the host trans-Golgi network. Plays a role through its interaction with host dynein in the intracellular microtubule-dependent transport of viral capsid toward the nucleus. Mediates the viral genome import into the nucleus through binding to host importins. Once within the nucleus, L2 localizes viral genomes to host PML bodies in order to activate early gene expression for establishment of infection. Later on, promotes late gene expression by interacting with the viral E2 protein and by inhibiting its transcriptional activation functions. During virion assembly, encapsidates the genome by direct interaction with the viral DNA.</text>
</comment>
<evidence type="ECO:0000256" key="2">
    <source>
        <dbReference type="ARBA" id="ARBA00022553"/>
    </source>
</evidence>
<evidence type="ECO:0000256" key="12">
    <source>
        <dbReference type="ARBA" id="ARBA00023125"/>
    </source>
</evidence>
<dbReference type="GO" id="GO:0075732">
    <property type="term" value="P:viral penetration into host nucleus"/>
    <property type="evidence" value="ECO:0007669"/>
    <property type="project" value="UniProtKB-KW"/>
</dbReference>
<keyword evidence="13 15" id="KW-1015">Disulfide bond</keyword>
<evidence type="ECO:0000256" key="5">
    <source>
        <dbReference type="ARBA" id="ARBA00022581"/>
    </source>
</evidence>
<evidence type="ECO:0000256" key="9">
    <source>
        <dbReference type="ARBA" id="ARBA00022952"/>
    </source>
</evidence>
<keyword evidence="6" id="KW-1040">Host Golgi apparatus</keyword>
<evidence type="ECO:0000313" key="16">
    <source>
        <dbReference type="EMBL" id="ANA05269.1"/>
    </source>
</evidence>
<feature type="disulfide bond" evidence="15">
    <location>
        <begin position="19"/>
        <end position="25"/>
    </location>
</feature>
<evidence type="ECO:0000256" key="1">
    <source>
        <dbReference type="ARBA" id="ARBA00022524"/>
    </source>
</evidence>
<dbReference type="GO" id="GO:0005198">
    <property type="term" value="F:structural molecule activity"/>
    <property type="evidence" value="ECO:0007669"/>
    <property type="project" value="UniProtKB-UniRule"/>
</dbReference>
<dbReference type="GO" id="GO:0019028">
    <property type="term" value="C:viral capsid"/>
    <property type="evidence" value="ECO:0007669"/>
    <property type="project" value="UniProtKB-UniRule"/>
</dbReference>
<protein>
    <recommendedName>
        <fullName evidence="15">Minor capsid protein L2</fullName>
    </recommendedName>
</protein>
<evidence type="ECO:0000256" key="4">
    <source>
        <dbReference type="ARBA" id="ARBA00022562"/>
    </source>
</evidence>
<comment type="subunit">
    <text evidence="15">Interacts with major capsid protein L1. Interacts with E2; this interaction inhibits E2 transcriptional activity but not the DNA replication function E2. Interacts with host HSPA8; this interaction is required for L2 nuclear translocation. Interacts with host importins KPNB2 and KPNB3. Forms a complex with importin alpha2-beta1 heterodimers via interaction with the importin alpha2 adapter. Interacts with host DYNLT1; this interaction is essential for virus intracellular transport during entry. Interacts (via C-terminus) with host retromer subunits VPS35 AND VPS29.</text>
</comment>
<comment type="subcellular location">
    <subcellularLocation>
        <location evidence="15">Virion</location>
    </subcellularLocation>
    <subcellularLocation>
        <location evidence="15">Host nucleus</location>
    </subcellularLocation>
</comment>
<evidence type="ECO:0000256" key="14">
    <source>
        <dbReference type="ARBA" id="ARBA00023296"/>
    </source>
</evidence>
<keyword evidence="7 15" id="KW-0946">Virion</keyword>
<evidence type="ECO:0000256" key="10">
    <source>
        <dbReference type="ARBA" id="ARBA00023046"/>
    </source>
</evidence>
<keyword evidence="14 15" id="KW-1160">Virus entry into host cell</keyword>
<dbReference type="Pfam" id="PF00513">
    <property type="entry name" value="Late_protein_L2"/>
    <property type="match status" value="1"/>
</dbReference>
<proteinExistence type="inferred from homology"/>
<comment type="PTM">
    <text evidence="15">Highly phosphorylated.</text>
</comment>
<keyword evidence="11 15" id="KW-1176">Cytoplasmic inwards viral transport</keyword>
<dbReference type="InterPro" id="IPR000784">
    <property type="entry name" value="Late_L2"/>
</dbReference>
<comment type="similarity">
    <text evidence="15">Belongs to the papillomaviridae L2 protein family.</text>
</comment>
<keyword evidence="1 15" id="KW-1163">Viral penetration into host nucleus</keyword>
<keyword evidence="12 15" id="KW-0238">DNA-binding</keyword>
<dbReference type="GO" id="GO:0075521">
    <property type="term" value="P:microtubule-dependent intracellular transport of viral material towards nucleus"/>
    <property type="evidence" value="ECO:0007669"/>
    <property type="project" value="UniProtKB-UniRule"/>
</dbReference>
<evidence type="ECO:0000256" key="15">
    <source>
        <dbReference type="HAMAP-Rule" id="MF_04003"/>
    </source>
</evidence>
<keyword evidence="3 15" id="KW-0167">Capsid protein</keyword>
<dbReference type="GO" id="GO:0043657">
    <property type="term" value="C:host cell"/>
    <property type="evidence" value="ECO:0007669"/>
    <property type="project" value="GOC"/>
</dbReference>
<dbReference type="EMBL" id="KT698166">
    <property type="protein sequence ID" value="ANA05269.1"/>
    <property type="molecule type" value="Genomic_DNA"/>
</dbReference>
<dbReference type="GO" id="GO:0046718">
    <property type="term" value="P:symbiont entry into host cell"/>
    <property type="evidence" value="ECO:0007669"/>
    <property type="project" value="UniProtKB-KW"/>
</dbReference>